<reference evidence="2 3" key="1">
    <citation type="submission" date="2018-10" db="EMBL/GenBank/DDBJ databases">
        <title>Isolation of pseudouridimycin from Streptomyces albus DSM 40763.</title>
        <authorList>
            <person name="Rosenqvist P."/>
            <person name="Metsae-Ketelae M."/>
            <person name="Virta P."/>
        </authorList>
    </citation>
    <scope>NUCLEOTIDE SEQUENCE [LARGE SCALE GENOMIC DNA]</scope>
    <source>
        <strain evidence="2 3">DSM 40763</strain>
    </source>
</reference>
<feature type="region of interest" description="Disordered" evidence="1">
    <location>
        <begin position="190"/>
        <end position="211"/>
    </location>
</feature>
<organism evidence="2 3">
    <name type="scientific">Streptomyces albus</name>
    <dbReference type="NCBI Taxonomy" id="1888"/>
    <lineage>
        <taxon>Bacteria</taxon>
        <taxon>Bacillati</taxon>
        <taxon>Actinomycetota</taxon>
        <taxon>Actinomycetes</taxon>
        <taxon>Kitasatosporales</taxon>
        <taxon>Streptomycetaceae</taxon>
        <taxon>Streptomyces</taxon>
    </lineage>
</organism>
<comment type="caution">
    <text evidence="2">The sequence shown here is derived from an EMBL/GenBank/DDBJ whole genome shotgun (WGS) entry which is preliminary data.</text>
</comment>
<evidence type="ECO:0000313" key="2">
    <source>
        <dbReference type="EMBL" id="TGG81747.1"/>
    </source>
</evidence>
<dbReference type="AlphaFoldDB" id="A0A8H1LDM1"/>
<sequence length="211" mass="22958">MKLLVQRGEEGFPEPPEDIVEAAKVAPDHWLNVVDQHWKPEDGQAPPMWARLGRWRSDEHGEIVEWEHNPEYRPSPERLGWPKPHGEVDAAVQRAATGYGPEIAVVEALAGTEVAVCVDEEGRPARSEAPNGTTAVAVFTPGAELPEGQEMPAHEVMHVDRLLDQLADGEEVLFLSSTAPVAHLVDPAELRDMGERKQPATQGAAEGGAAR</sequence>
<dbReference type="Proteomes" id="UP000298111">
    <property type="component" value="Unassembled WGS sequence"/>
</dbReference>
<gene>
    <name evidence="2" type="ORF">D8771_19730</name>
</gene>
<evidence type="ECO:0000313" key="3">
    <source>
        <dbReference type="Proteomes" id="UP000298111"/>
    </source>
</evidence>
<proteinExistence type="predicted"/>
<accession>A0A8H1LDM1</accession>
<dbReference type="EMBL" id="RCIY01000065">
    <property type="protein sequence ID" value="TGG81747.1"/>
    <property type="molecule type" value="Genomic_DNA"/>
</dbReference>
<evidence type="ECO:0000256" key="1">
    <source>
        <dbReference type="SAM" id="MobiDB-lite"/>
    </source>
</evidence>
<dbReference type="InterPro" id="IPR047659">
    <property type="entry name" value="T7SS_assoc"/>
</dbReference>
<dbReference type="NCBIfam" id="NF033532">
    <property type="entry name" value="lone7para_assoc"/>
    <property type="match status" value="1"/>
</dbReference>
<name>A0A8H1LDM1_9ACTN</name>
<protein>
    <submittedName>
        <fullName evidence="2">Type VII secretion system-associated protein</fullName>
    </submittedName>
</protein>